<protein>
    <recommendedName>
        <fullName evidence="3">beta-N-acetylhexosaminidase</fullName>
        <ecNumber evidence="3">3.2.1.52</ecNumber>
    </recommendedName>
</protein>
<dbReference type="SUPFAM" id="SSF51445">
    <property type="entry name" value="(Trans)glycosidases"/>
    <property type="match status" value="1"/>
</dbReference>
<keyword evidence="5 7" id="KW-0326">Glycosidase</keyword>
<keyword evidence="8" id="KW-1185">Reference proteome</keyword>
<dbReference type="GO" id="GO:0004563">
    <property type="term" value="F:beta-N-acetylhexosaminidase activity"/>
    <property type="evidence" value="ECO:0007669"/>
    <property type="project" value="UniProtKB-EC"/>
</dbReference>
<keyword evidence="4 7" id="KW-0378">Hydrolase</keyword>
<dbReference type="EMBL" id="JAQQLI010000097">
    <property type="protein sequence ID" value="MDC7789877.1"/>
    <property type="molecule type" value="Genomic_DNA"/>
</dbReference>
<sequence>MTARAFITGVAGPRLTDAERQFVRAARPWGLILFKRNIDNPAQVSALVDDFRDAAGAEAAVLVDQEGGRVQRLGPPHWPAYPAGAVYGALHARDPAAGLAAARLGGRLIAADLAALGITVDCLPLADVPAPEGDPVIGDRAYGVTAAAVAAVAAAIADGLMAGGVLPVVKHLPGHGRAACDSHKALPVVRADRAALEATDFAAFRPLARLPLGMTAHVVYTAIDPERPATLSPAVVAEVIRGAIGFSGALMTDDLSMGALSGSIAERTRAALAAGCDLALHCNGNLAEMEEVAAESPVLAGAAAARCAAALAARPAPDAADLAEARAAFSRMIAASSAAG</sequence>
<reference evidence="7" key="1">
    <citation type="journal article" date="2023" name="Microbiol Resour">
        <title>Genome Sequences of Rhodoplanes serenus and Two Thermotolerant Strains, Rhodoplanes tepidamans and 'Rhodoplanes cryptolactis,' Further Refine the Genus.</title>
        <authorList>
            <person name="Rayyan A.A."/>
            <person name="Kyndt J.A."/>
        </authorList>
    </citation>
    <scope>NUCLEOTIDE SEQUENCE</scope>
    <source>
        <strain evidence="7">DSM 9987</strain>
    </source>
</reference>
<evidence type="ECO:0000313" key="7">
    <source>
        <dbReference type="EMBL" id="MDC7789877.1"/>
    </source>
</evidence>
<dbReference type="PANTHER" id="PTHR30480">
    <property type="entry name" value="BETA-HEXOSAMINIDASE-RELATED"/>
    <property type="match status" value="1"/>
</dbReference>
<comment type="catalytic activity">
    <reaction evidence="1">
        <text>Hydrolysis of terminal non-reducing N-acetyl-D-hexosamine residues in N-acetyl-beta-D-hexosaminides.</text>
        <dbReference type="EC" id="3.2.1.52"/>
    </reaction>
</comment>
<dbReference type="InterPro" id="IPR036962">
    <property type="entry name" value="Glyco_hydro_3_N_sf"/>
</dbReference>
<dbReference type="PANTHER" id="PTHR30480:SF13">
    <property type="entry name" value="BETA-HEXOSAMINIDASE"/>
    <property type="match status" value="1"/>
</dbReference>
<proteinExistence type="inferred from homology"/>
<organism evidence="7 8">
    <name type="scientific">Rhodoplanes tepidamans</name>
    <name type="common">Rhodoplanes cryptolactis</name>
    <dbReference type="NCBI Taxonomy" id="200616"/>
    <lineage>
        <taxon>Bacteria</taxon>
        <taxon>Pseudomonadati</taxon>
        <taxon>Pseudomonadota</taxon>
        <taxon>Alphaproteobacteria</taxon>
        <taxon>Hyphomicrobiales</taxon>
        <taxon>Nitrobacteraceae</taxon>
        <taxon>Rhodoplanes</taxon>
    </lineage>
</organism>
<dbReference type="Gene3D" id="3.20.20.300">
    <property type="entry name" value="Glycoside hydrolase, family 3, N-terminal domain"/>
    <property type="match status" value="1"/>
</dbReference>
<dbReference type="EC" id="3.2.1.52" evidence="3"/>
<dbReference type="Proteomes" id="UP001165652">
    <property type="component" value="Unassembled WGS sequence"/>
</dbReference>
<accession>A0ABT5JK01</accession>
<evidence type="ECO:0000259" key="6">
    <source>
        <dbReference type="Pfam" id="PF00933"/>
    </source>
</evidence>
<evidence type="ECO:0000256" key="3">
    <source>
        <dbReference type="ARBA" id="ARBA00012663"/>
    </source>
</evidence>
<feature type="domain" description="Glycoside hydrolase family 3 N-terminal" evidence="6">
    <location>
        <begin position="17"/>
        <end position="292"/>
    </location>
</feature>
<dbReference type="RefSeq" id="WP_272780698.1">
    <property type="nucleotide sequence ID" value="NZ_JAQQLI010000097.1"/>
</dbReference>
<dbReference type="NCBIfam" id="NF003740">
    <property type="entry name" value="PRK05337.1"/>
    <property type="match status" value="1"/>
</dbReference>
<evidence type="ECO:0000256" key="1">
    <source>
        <dbReference type="ARBA" id="ARBA00001231"/>
    </source>
</evidence>
<dbReference type="InterPro" id="IPR001764">
    <property type="entry name" value="Glyco_hydro_3_N"/>
</dbReference>
<evidence type="ECO:0000256" key="5">
    <source>
        <dbReference type="ARBA" id="ARBA00023295"/>
    </source>
</evidence>
<evidence type="ECO:0000313" key="8">
    <source>
        <dbReference type="Proteomes" id="UP001165652"/>
    </source>
</evidence>
<dbReference type="Pfam" id="PF00933">
    <property type="entry name" value="Glyco_hydro_3"/>
    <property type="match status" value="1"/>
</dbReference>
<reference evidence="7" key="2">
    <citation type="submission" date="2023-02" db="EMBL/GenBank/DDBJ databases">
        <authorList>
            <person name="Rayyan A."/>
            <person name="Meyer T."/>
            <person name="Kyndt J.A."/>
        </authorList>
    </citation>
    <scope>NUCLEOTIDE SEQUENCE</scope>
    <source>
        <strain evidence="7">DSM 9987</strain>
    </source>
</reference>
<evidence type="ECO:0000256" key="4">
    <source>
        <dbReference type="ARBA" id="ARBA00022801"/>
    </source>
</evidence>
<gene>
    <name evidence="7" type="primary">nagZ</name>
    <name evidence="7" type="ORF">PQJ73_29720</name>
</gene>
<dbReference type="InterPro" id="IPR050226">
    <property type="entry name" value="NagZ_Beta-hexosaminidase"/>
</dbReference>
<dbReference type="InterPro" id="IPR017853">
    <property type="entry name" value="GH"/>
</dbReference>
<comment type="caution">
    <text evidence="7">The sequence shown here is derived from an EMBL/GenBank/DDBJ whole genome shotgun (WGS) entry which is preliminary data.</text>
</comment>
<evidence type="ECO:0000256" key="2">
    <source>
        <dbReference type="ARBA" id="ARBA00005336"/>
    </source>
</evidence>
<name>A0ABT5JK01_RHOTP</name>
<comment type="similarity">
    <text evidence="2">Belongs to the glycosyl hydrolase 3 family.</text>
</comment>